<proteinExistence type="predicted"/>
<feature type="transmembrane region" description="Helical" evidence="1">
    <location>
        <begin position="12"/>
        <end position="30"/>
    </location>
</feature>
<keyword evidence="1" id="KW-0812">Transmembrane</keyword>
<dbReference type="EMBL" id="FPIB01000010">
    <property type="protein sequence ID" value="SFV90108.1"/>
    <property type="molecule type" value="Genomic_DNA"/>
</dbReference>
<accession>A0A1W1E857</accession>
<reference evidence="2" key="1">
    <citation type="submission" date="2016-10" db="EMBL/GenBank/DDBJ databases">
        <authorList>
            <person name="de Groot N.N."/>
        </authorList>
    </citation>
    <scope>NUCLEOTIDE SEQUENCE</scope>
</reference>
<protein>
    <submittedName>
        <fullName evidence="2">Uncharacterized protein</fullName>
    </submittedName>
</protein>
<evidence type="ECO:0000313" key="2">
    <source>
        <dbReference type="EMBL" id="SFV90108.1"/>
    </source>
</evidence>
<keyword evidence="1" id="KW-0472">Membrane</keyword>
<dbReference type="AlphaFoldDB" id="A0A1W1E857"/>
<evidence type="ECO:0000256" key="1">
    <source>
        <dbReference type="SAM" id="Phobius"/>
    </source>
</evidence>
<sequence length="239" mass="27272">MKPKKPFKISGIEAFYVSVILFIAVMLYLSTQCPYNKPVSFIEEYMKSHEITLDAKPWESQHATQGVSNSSILAIFDTNTTLAQNDIFRVIQTGSGEIALLDKKSKKVVKKFPPSKDPILAAAFYKNYLFLYSDRIDGINLESMQMDENISHIGLSAESAKIFPIKKGVIVYLVRNNRPYLLYYHYMNAHKKTQACNNLYPLKAFPTDFKADDEALLVKIDGSLFKFSPRDDCLAWEKE</sequence>
<name>A0A1W1E857_9ZZZZ</name>
<gene>
    <name evidence="2" type="ORF">MNB_SV-4-1223</name>
</gene>
<keyword evidence="1" id="KW-1133">Transmembrane helix</keyword>
<organism evidence="2">
    <name type="scientific">hydrothermal vent metagenome</name>
    <dbReference type="NCBI Taxonomy" id="652676"/>
    <lineage>
        <taxon>unclassified sequences</taxon>
        <taxon>metagenomes</taxon>
        <taxon>ecological metagenomes</taxon>
    </lineage>
</organism>